<protein>
    <submittedName>
        <fullName evidence="1">Uncharacterized protein</fullName>
    </submittedName>
</protein>
<dbReference type="AlphaFoldDB" id="A0A0D7AR68"/>
<organism evidence="1 2">
    <name type="scientific">Cylindrobasidium torrendii FP15055 ss-10</name>
    <dbReference type="NCBI Taxonomy" id="1314674"/>
    <lineage>
        <taxon>Eukaryota</taxon>
        <taxon>Fungi</taxon>
        <taxon>Dikarya</taxon>
        <taxon>Basidiomycota</taxon>
        <taxon>Agaricomycotina</taxon>
        <taxon>Agaricomycetes</taxon>
        <taxon>Agaricomycetidae</taxon>
        <taxon>Agaricales</taxon>
        <taxon>Marasmiineae</taxon>
        <taxon>Physalacriaceae</taxon>
        <taxon>Cylindrobasidium</taxon>
    </lineage>
</organism>
<keyword evidence="2" id="KW-1185">Reference proteome</keyword>
<sequence>MTVPILYRSQDISTHPEFDDGLYHVKLLIQQDPWMRVFEYSAGLRRGEFDEATDCAENHIPAPHG</sequence>
<name>A0A0D7AR68_9AGAR</name>
<accession>A0A0D7AR68</accession>
<dbReference type="Proteomes" id="UP000054007">
    <property type="component" value="Unassembled WGS sequence"/>
</dbReference>
<dbReference type="EMBL" id="KN881555">
    <property type="protein sequence ID" value="KIY60545.1"/>
    <property type="molecule type" value="Genomic_DNA"/>
</dbReference>
<evidence type="ECO:0000313" key="2">
    <source>
        <dbReference type="Proteomes" id="UP000054007"/>
    </source>
</evidence>
<proteinExistence type="predicted"/>
<reference evidence="1 2" key="1">
    <citation type="journal article" date="2015" name="Fungal Genet. Biol.">
        <title>Evolution of novel wood decay mechanisms in Agaricales revealed by the genome sequences of Fistulina hepatica and Cylindrobasidium torrendii.</title>
        <authorList>
            <person name="Floudas D."/>
            <person name="Held B.W."/>
            <person name="Riley R."/>
            <person name="Nagy L.G."/>
            <person name="Koehler G."/>
            <person name="Ransdell A.S."/>
            <person name="Younus H."/>
            <person name="Chow J."/>
            <person name="Chiniquy J."/>
            <person name="Lipzen A."/>
            <person name="Tritt A."/>
            <person name="Sun H."/>
            <person name="Haridas S."/>
            <person name="LaButti K."/>
            <person name="Ohm R.A."/>
            <person name="Kues U."/>
            <person name="Blanchette R.A."/>
            <person name="Grigoriev I.V."/>
            <person name="Minto R.E."/>
            <person name="Hibbett D.S."/>
        </authorList>
    </citation>
    <scope>NUCLEOTIDE SEQUENCE [LARGE SCALE GENOMIC DNA]</scope>
    <source>
        <strain evidence="1 2">FP15055 ss-10</strain>
    </source>
</reference>
<evidence type="ECO:0000313" key="1">
    <source>
        <dbReference type="EMBL" id="KIY60545.1"/>
    </source>
</evidence>
<gene>
    <name evidence="1" type="ORF">CYLTODRAFT_460727</name>
</gene>